<evidence type="ECO:0000313" key="10">
    <source>
        <dbReference type="Proteomes" id="UP001163328"/>
    </source>
</evidence>
<keyword evidence="10" id="KW-1185">Reference proteome</keyword>
<dbReference type="PANTHER" id="PTHR36838:SF1">
    <property type="entry name" value="SLR1864 PROTEIN"/>
    <property type="match status" value="1"/>
</dbReference>
<dbReference type="InterPro" id="IPR004776">
    <property type="entry name" value="Mem_transp_PIN-like"/>
</dbReference>
<name>A0ABY6M3W0_9FLAO</name>
<keyword evidence="5 8" id="KW-0812">Transmembrane</keyword>
<comment type="similarity">
    <text evidence="2">Belongs to the auxin efflux carrier (TC 2.A.69) family.</text>
</comment>
<organism evidence="9 10">
    <name type="scientific">Flavobacterium agricola</name>
    <dbReference type="NCBI Taxonomy" id="2870839"/>
    <lineage>
        <taxon>Bacteria</taxon>
        <taxon>Pseudomonadati</taxon>
        <taxon>Bacteroidota</taxon>
        <taxon>Flavobacteriia</taxon>
        <taxon>Flavobacteriales</taxon>
        <taxon>Flavobacteriaceae</taxon>
        <taxon>Flavobacterium</taxon>
    </lineage>
</organism>
<dbReference type="RefSeq" id="WP_264435042.1">
    <property type="nucleotide sequence ID" value="NZ_CP081495.1"/>
</dbReference>
<evidence type="ECO:0000313" key="9">
    <source>
        <dbReference type="EMBL" id="UYW02484.1"/>
    </source>
</evidence>
<dbReference type="InterPro" id="IPR038770">
    <property type="entry name" value="Na+/solute_symporter_sf"/>
</dbReference>
<gene>
    <name evidence="9" type="primary">yfdV</name>
    <name evidence="9" type="ORF">K5I29_06265</name>
</gene>
<dbReference type="Pfam" id="PF03547">
    <property type="entry name" value="Mem_trans"/>
    <property type="match status" value="1"/>
</dbReference>
<dbReference type="PANTHER" id="PTHR36838">
    <property type="entry name" value="AUXIN EFFLUX CARRIER FAMILY PROTEIN"/>
    <property type="match status" value="1"/>
</dbReference>
<feature type="transmembrane region" description="Helical" evidence="8">
    <location>
        <begin position="244"/>
        <end position="262"/>
    </location>
</feature>
<evidence type="ECO:0000256" key="4">
    <source>
        <dbReference type="ARBA" id="ARBA00022475"/>
    </source>
</evidence>
<keyword evidence="6 8" id="KW-1133">Transmembrane helix</keyword>
<feature type="transmembrane region" description="Helical" evidence="8">
    <location>
        <begin position="133"/>
        <end position="154"/>
    </location>
</feature>
<feature type="transmembrane region" description="Helical" evidence="8">
    <location>
        <begin position="6"/>
        <end position="27"/>
    </location>
</feature>
<dbReference type="Proteomes" id="UP001163328">
    <property type="component" value="Chromosome"/>
</dbReference>
<evidence type="ECO:0000256" key="1">
    <source>
        <dbReference type="ARBA" id="ARBA00004651"/>
    </source>
</evidence>
<dbReference type="EMBL" id="CP081495">
    <property type="protein sequence ID" value="UYW02484.1"/>
    <property type="molecule type" value="Genomic_DNA"/>
</dbReference>
<feature type="transmembrane region" description="Helical" evidence="8">
    <location>
        <begin position="185"/>
        <end position="206"/>
    </location>
</feature>
<reference evidence="9" key="1">
    <citation type="submission" date="2021-08" db="EMBL/GenBank/DDBJ databases">
        <title>Flavobacterium sp. strain CC-SYL302.</title>
        <authorList>
            <person name="Lin S.-Y."/>
            <person name="Lee T.-H."/>
            <person name="Young C.-C."/>
        </authorList>
    </citation>
    <scope>NUCLEOTIDE SEQUENCE</scope>
    <source>
        <strain evidence="9">CC-SYL302</strain>
    </source>
</reference>
<feature type="transmembrane region" description="Helical" evidence="8">
    <location>
        <begin position="299"/>
        <end position="319"/>
    </location>
</feature>
<feature type="transmembrane region" description="Helical" evidence="8">
    <location>
        <begin position="39"/>
        <end position="58"/>
    </location>
</feature>
<dbReference type="NCBIfam" id="NF007384">
    <property type="entry name" value="PRK09903.1"/>
    <property type="match status" value="1"/>
</dbReference>
<accession>A0ABY6M3W0</accession>
<feature type="transmembrane region" description="Helical" evidence="8">
    <location>
        <begin position="268"/>
        <end position="287"/>
    </location>
</feature>
<evidence type="ECO:0000256" key="5">
    <source>
        <dbReference type="ARBA" id="ARBA00022692"/>
    </source>
</evidence>
<protein>
    <submittedName>
        <fullName evidence="9">Transporter YfdV</fullName>
    </submittedName>
</protein>
<evidence type="ECO:0000256" key="7">
    <source>
        <dbReference type="ARBA" id="ARBA00023136"/>
    </source>
</evidence>
<keyword evidence="4" id="KW-1003">Cell membrane</keyword>
<proteinExistence type="inferred from homology"/>
<feature type="transmembrane region" description="Helical" evidence="8">
    <location>
        <begin position="212"/>
        <end position="232"/>
    </location>
</feature>
<feature type="transmembrane region" description="Helical" evidence="8">
    <location>
        <begin position="70"/>
        <end position="90"/>
    </location>
</feature>
<sequence length="325" mass="34590">MEDFMSKMLFADLIPILVIMAIAYISGKKNVFKEGQSQVLNKLVLDYALPAALFISIVKADREMLFENATLSLISLVGLVALFMLSYYTIQWFFKRTKAEGAVCALVAGSPTIGFLGYAILDPLFGTGIETGLVVAIVAIVVNAITIPIGLYLLNAGKASSGTTNDGQAAPPQGNAILSSLKQPVVWAPILAVVFVLIGIKVPSQLDPTFNLIAQANSSVAVFAAGLTLAAYKFELDWEVAYNTFFKLVLMPAIFLAAGLFFNLSSLTLQMLVLGVALPPAFSGVIISGQFNVYTRQATSSLAVSVIGFIIAAPAWVYLAKTLSS</sequence>
<dbReference type="Gene3D" id="1.20.1530.20">
    <property type="match status" value="1"/>
</dbReference>
<evidence type="ECO:0000256" key="3">
    <source>
        <dbReference type="ARBA" id="ARBA00022448"/>
    </source>
</evidence>
<keyword evidence="3" id="KW-0813">Transport</keyword>
<comment type="subcellular location">
    <subcellularLocation>
        <location evidence="1">Cell membrane</location>
        <topology evidence="1">Multi-pass membrane protein</topology>
    </subcellularLocation>
</comment>
<keyword evidence="7 8" id="KW-0472">Membrane</keyword>
<evidence type="ECO:0000256" key="6">
    <source>
        <dbReference type="ARBA" id="ARBA00022989"/>
    </source>
</evidence>
<feature type="transmembrane region" description="Helical" evidence="8">
    <location>
        <begin position="102"/>
        <end position="121"/>
    </location>
</feature>
<evidence type="ECO:0000256" key="8">
    <source>
        <dbReference type="SAM" id="Phobius"/>
    </source>
</evidence>
<evidence type="ECO:0000256" key="2">
    <source>
        <dbReference type="ARBA" id="ARBA00010145"/>
    </source>
</evidence>